<keyword evidence="1" id="KW-0812">Transmembrane</keyword>
<keyword evidence="1" id="KW-1133">Transmembrane helix</keyword>
<proteinExistence type="predicted"/>
<dbReference type="EMBL" id="FN869859">
    <property type="protein sequence ID" value="CCC82001.1"/>
    <property type="molecule type" value="Genomic_DNA"/>
</dbReference>
<dbReference type="STRING" id="768679.TTX_1364"/>
<sequence>MELEGAPRSAIAYIFSIESAWYWLSIALVAASVFVVTLVTEPPLIYVRYILGALMLLFLPGYAIVETLYPRGDELSPLERLALAIGLSFAVLPLIGLALNYTPWGIGLGPVLISTNALTIALLTTALVRKVKIFRMRAHSYPHFCS</sequence>
<feature type="transmembrane region" description="Helical" evidence="1">
    <location>
        <begin position="46"/>
        <end position="69"/>
    </location>
</feature>
<keyword evidence="4" id="KW-1185">Reference proteome</keyword>
<accession>G4RKA6</accession>
<dbReference type="PATRIC" id="fig|768679.9.peg.1384"/>
<feature type="transmembrane region" description="Helical" evidence="1">
    <location>
        <begin position="21"/>
        <end position="40"/>
    </location>
</feature>
<dbReference type="eggNOG" id="arCOG02887">
    <property type="taxonomic scope" value="Archaea"/>
</dbReference>
<evidence type="ECO:0000256" key="1">
    <source>
        <dbReference type="SAM" id="Phobius"/>
    </source>
</evidence>
<dbReference type="InterPro" id="IPR011674">
    <property type="entry name" value="DUF1616"/>
</dbReference>
<dbReference type="HOGENOM" id="CLU_124257_0_0_2"/>
<dbReference type="Proteomes" id="UP000002654">
    <property type="component" value="Chromosome"/>
</dbReference>
<feature type="transmembrane region" description="Helical" evidence="1">
    <location>
        <begin position="81"/>
        <end position="101"/>
    </location>
</feature>
<evidence type="ECO:0000313" key="4">
    <source>
        <dbReference type="Proteomes" id="UP000002654"/>
    </source>
</evidence>
<evidence type="ECO:0000259" key="2">
    <source>
        <dbReference type="Pfam" id="PF07760"/>
    </source>
</evidence>
<dbReference type="AlphaFoldDB" id="G4RKA6"/>
<name>G4RKA6_THETK</name>
<feature type="domain" description="DUF1616" evidence="2">
    <location>
        <begin position="26"/>
        <end position="136"/>
    </location>
</feature>
<gene>
    <name evidence="3" type="ordered locus">TTX_1364</name>
</gene>
<protein>
    <recommendedName>
        <fullName evidence="2">DUF1616 domain-containing protein</fullName>
    </recommendedName>
</protein>
<evidence type="ECO:0000313" key="3">
    <source>
        <dbReference type="EMBL" id="CCC82001.1"/>
    </source>
</evidence>
<dbReference type="PaxDb" id="768679-TTX_1364"/>
<keyword evidence="1" id="KW-0472">Membrane</keyword>
<dbReference type="KEGG" id="ttn:TTX_1364"/>
<organism evidence="3 4">
    <name type="scientific">Thermoproteus tenax (strain ATCC 35583 / DSM 2078 / JCM 9277 / NBRC 100435 / Kra 1)</name>
    <dbReference type="NCBI Taxonomy" id="768679"/>
    <lineage>
        <taxon>Archaea</taxon>
        <taxon>Thermoproteota</taxon>
        <taxon>Thermoprotei</taxon>
        <taxon>Thermoproteales</taxon>
        <taxon>Thermoproteaceae</taxon>
        <taxon>Thermoproteus</taxon>
    </lineage>
</organism>
<feature type="transmembrane region" description="Helical" evidence="1">
    <location>
        <begin position="107"/>
        <end position="128"/>
    </location>
</feature>
<reference evidence="3 4" key="1">
    <citation type="journal article" date="2011" name="PLoS ONE">
        <title>The complete genome sequence of Thermoproteus tenax: a physiologically versatile member of the Crenarchaeota.</title>
        <authorList>
            <person name="Siebers B."/>
            <person name="Zaparty M."/>
            <person name="Raddatz G."/>
            <person name="Tjaden B."/>
            <person name="Albers S.V."/>
            <person name="Bell S.D."/>
            <person name="Blombach F."/>
            <person name="Kletzin A."/>
            <person name="Kyrpides N."/>
            <person name="Lanz C."/>
            <person name="Plagens A."/>
            <person name="Rampp M."/>
            <person name="Rosinus A."/>
            <person name="von Jan M."/>
            <person name="Makarova K.S."/>
            <person name="Klenk H.P."/>
            <person name="Schuster S.C."/>
            <person name="Hensel R."/>
        </authorList>
    </citation>
    <scope>NUCLEOTIDE SEQUENCE [LARGE SCALE GENOMIC DNA]</scope>
    <source>
        <strain evidence="4">ATCC 35583 / DSM 2078 / JCM 9277 / NBRC 100435 / Kra 1</strain>
    </source>
</reference>
<dbReference type="Pfam" id="PF07760">
    <property type="entry name" value="DUF1616"/>
    <property type="match status" value="1"/>
</dbReference>